<evidence type="ECO:0000313" key="2">
    <source>
        <dbReference type="EMBL" id="QQP93493.1"/>
    </source>
</evidence>
<keyword evidence="2" id="KW-0614">Plasmid</keyword>
<dbReference type="Proteomes" id="UP000595197">
    <property type="component" value="Plasmid pTT6-2"/>
</dbReference>
<keyword evidence="3" id="KW-1185">Reference proteome</keyword>
<evidence type="ECO:0000256" key="1">
    <source>
        <dbReference type="ARBA" id="ARBA00022801"/>
    </source>
</evidence>
<keyword evidence="1" id="KW-0378">Hydrolase</keyword>
<dbReference type="SUPFAM" id="SSF53187">
    <property type="entry name" value="Zn-dependent exopeptidases"/>
    <property type="match status" value="1"/>
</dbReference>
<dbReference type="PANTHER" id="PTHR43808">
    <property type="entry name" value="ACETYLORNITHINE DEACETYLASE"/>
    <property type="match status" value="1"/>
</dbReference>
<dbReference type="EMBL" id="CP067422">
    <property type="protein sequence ID" value="QQP93493.1"/>
    <property type="molecule type" value="Genomic_DNA"/>
</dbReference>
<dbReference type="PIRSF" id="PIRSF010386">
    <property type="entry name" value="RocB"/>
    <property type="match status" value="1"/>
</dbReference>
<dbReference type="Pfam" id="PF01546">
    <property type="entry name" value="Peptidase_M20"/>
    <property type="match status" value="1"/>
</dbReference>
<dbReference type="InterPro" id="IPR012166">
    <property type="entry name" value="Uncharacterised_RocB"/>
</dbReference>
<dbReference type="InterPro" id="IPR002933">
    <property type="entry name" value="Peptidase_M20"/>
</dbReference>
<dbReference type="RefSeq" id="WP_201083098.1">
    <property type="nucleotide sequence ID" value="NZ_CP067422.1"/>
</dbReference>
<organism evidence="2 3">
    <name type="scientific">Skermanella cutis</name>
    <dbReference type="NCBI Taxonomy" id="2775420"/>
    <lineage>
        <taxon>Bacteria</taxon>
        <taxon>Pseudomonadati</taxon>
        <taxon>Pseudomonadota</taxon>
        <taxon>Alphaproteobacteria</taxon>
        <taxon>Rhodospirillales</taxon>
        <taxon>Azospirillaceae</taxon>
        <taxon>Skermanella</taxon>
    </lineage>
</organism>
<dbReference type="Gene3D" id="3.40.630.10">
    <property type="entry name" value="Zn peptidases"/>
    <property type="match status" value="1"/>
</dbReference>
<accession>A0ABX7BH24</accession>
<proteinExistence type="predicted"/>
<reference evidence="2" key="1">
    <citation type="submission" date="2021-02" db="EMBL/GenBank/DDBJ databases">
        <title>Skermanella TT6 skin isolate.</title>
        <authorList>
            <person name="Lee K."/>
            <person name="Ganzorig M."/>
        </authorList>
    </citation>
    <scope>NUCLEOTIDE SEQUENCE</scope>
    <source>
        <strain evidence="2">TT6</strain>
    </source>
</reference>
<geneLocation type="plasmid" evidence="2 3">
    <name>pTT6-2</name>
</geneLocation>
<name>A0ABX7BH24_9PROT</name>
<evidence type="ECO:0000313" key="3">
    <source>
        <dbReference type="Proteomes" id="UP000595197"/>
    </source>
</evidence>
<gene>
    <name evidence="2" type="ORF">IGS68_33265</name>
</gene>
<protein>
    <submittedName>
        <fullName evidence="2">M20/M25/M40 family metallo-hydrolase</fullName>
    </submittedName>
</protein>
<sequence length="559" mass="58359">MSTLPGTAAARWAIALTEIPSVTGTADEAGFAGRLVDLLRASPLFDGRLGDRSGGRPGDVWTIPVPGGRHARACVCALLRGRGPRTVVLTGHFDTVGIDDYGDLSPLACRPEALKTALAERLRREAATPAERLAFADLDGPDFLPGRGLLDMKAGLAAGLAAMEEAATDPDYPGSLLFLAVPDEEVNSDGARAAAASLAGLGRDRGLEIVAAVNLDALVEDGDGSEGRAVALGTIGKLLPSALVVGRATHASDAFRGLGACALAGALAAEMEWAPDLLERTRGDSGEEVTAGVTLLGMKDTKQGYNVTTPERVWMFWNVMTQRRGPAEVLGIVARLAGRAARGFTDRLGERHGTPAGEVPVLTFDVLRQEVERRGPAAAEALAEAARDAAGRGLDLPEQSRIVTERAWDLSGRSGPAIVLGFASMPYLATSLGEDPAARRLETACAEAAAEVARRHGTTIRLLRYFPGISDMSFLGQADEAAIPVIAANTPPWGAGIAWPDGPALGGVPIVNAGPWGRDYHTPLERLCVSYGFDVLPDLVGGIARRTLEDSGAGSLQRE</sequence>
<dbReference type="PANTHER" id="PTHR43808:SF27">
    <property type="entry name" value="PROTEIN ROCB"/>
    <property type="match status" value="1"/>
</dbReference>
<dbReference type="InterPro" id="IPR050072">
    <property type="entry name" value="Peptidase_M20A"/>
</dbReference>